<organism evidence="12 13">
    <name type="scientific">Candidatus Fimimorpha faecalis</name>
    <dbReference type="NCBI Taxonomy" id="2840824"/>
    <lineage>
        <taxon>Bacteria</taxon>
        <taxon>Bacillati</taxon>
        <taxon>Bacillota</taxon>
        <taxon>Clostridia</taxon>
        <taxon>Eubacteriales</taxon>
        <taxon>Candidatus Fimimorpha</taxon>
    </lineage>
</organism>
<dbReference type="PANTHER" id="PTHR10628">
    <property type="entry name" value="SIALIDASE"/>
    <property type="match status" value="1"/>
</dbReference>
<comment type="caution">
    <text evidence="12">The sequence shown here is derived from an EMBL/GenBank/DDBJ whole genome shotgun (WGS) entry which is preliminary data.</text>
</comment>
<keyword evidence="6" id="KW-0378">Hydrolase</keyword>
<dbReference type="EMBL" id="DVHN01000067">
    <property type="protein sequence ID" value="HIR88494.1"/>
    <property type="molecule type" value="Genomic_DNA"/>
</dbReference>
<comment type="catalytic activity">
    <reaction evidence="1">
        <text>Hydrolysis of alpha-(2-&gt;3)-, alpha-(2-&gt;6)-, alpha-(2-&gt;8)- glycosidic linkages of terminal sialic acid residues in oligosaccharides, glycoproteins, glycolipids, colominic acid and synthetic substrates.</text>
        <dbReference type="EC" id="3.2.1.18"/>
    </reaction>
</comment>
<dbReference type="Pfam" id="PF07554">
    <property type="entry name" value="FIVAR"/>
    <property type="match status" value="7"/>
</dbReference>
<dbReference type="InterPro" id="IPR023364">
    <property type="entry name" value="Trans_sialidase_dom3"/>
</dbReference>
<dbReference type="InterPro" id="IPR008969">
    <property type="entry name" value="CarboxyPept-like_regulatory"/>
</dbReference>
<dbReference type="SUPFAM" id="SSF49899">
    <property type="entry name" value="Concanavalin A-like lectins/glucanases"/>
    <property type="match status" value="1"/>
</dbReference>
<evidence type="ECO:0000256" key="7">
    <source>
        <dbReference type="ARBA" id="ARBA00023157"/>
    </source>
</evidence>
<dbReference type="InterPro" id="IPR013320">
    <property type="entry name" value="ConA-like_dom_sf"/>
</dbReference>
<evidence type="ECO:0000256" key="6">
    <source>
        <dbReference type="ARBA" id="ARBA00022801"/>
    </source>
</evidence>
<feature type="non-terminal residue" evidence="12">
    <location>
        <position position="1938"/>
    </location>
</feature>
<dbReference type="Proteomes" id="UP000824201">
    <property type="component" value="Unassembled WGS sequence"/>
</dbReference>
<dbReference type="Gene3D" id="2.60.120.200">
    <property type="match status" value="1"/>
</dbReference>
<dbReference type="Gene3D" id="2.120.10.10">
    <property type="match status" value="1"/>
</dbReference>
<dbReference type="Pfam" id="PF13620">
    <property type="entry name" value="CarboxypepD_reg"/>
    <property type="match status" value="3"/>
</dbReference>
<proteinExistence type="inferred from homology"/>
<comment type="similarity">
    <text evidence="2">Belongs to the glycosyl hydrolase 33 family.</text>
</comment>
<dbReference type="InterPro" id="IPR013783">
    <property type="entry name" value="Ig-like_fold"/>
</dbReference>
<dbReference type="SUPFAM" id="SSF49464">
    <property type="entry name" value="Carboxypeptidase regulatory domain-like"/>
    <property type="match status" value="2"/>
</dbReference>
<dbReference type="InterPro" id="IPR006558">
    <property type="entry name" value="LamG-like"/>
</dbReference>
<feature type="signal peptide" evidence="10">
    <location>
        <begin position="1"/>
        <end position="32"/>
    </location>
</feature>
<evidence type="ECO:0000256" key="5">
    <source>
        <dbReference type="ARBA" id="ARBA00022737"/>
    </source>
</evidence>
<dbReference type="SUPFAM" id="SSF49478">
    <property type="entry name" value="Cna protein B-type domain"/>
    <property type="match status" value="1"/>
</dbReference>
<dbReference type="Gene3D" id="1.20.1270.70">
    <property type="entry name" value="Designed single chain three-helix bundle"/>
    <property type="match status" value="7"/>
</dbReference>
<dbReference type="InterPro" id="IPR011040">
    <property type="entry name" value="Sialidase"/>
</dbReference>
<dbReference type="SMART" id="SM00560">
    <property type="entry name" value="LamGL"/>
    <property type="match status" value="1"/>
</dbReference>
<keyword evidence="8" id="KW-0326">Glycosidase</keyword>
<dbReference type="GO" id="GO:0006689">
    <property type="term" value="P:ganglioside catabolic process"/>
    <property type="evidence" value="ECO:0007669"/>
    <property type="project" value="TreeGrafter"/>
</dbReference>
<keyword evidence="7" id="KW-1015">Disulfide bond</keyword>
<evidence type="ECO:0000256" key="3">
    <source>
        <dbReference type="ARBA" id="ARBA00012733"/>
    </source>
</evidence>
<protein>
    <recommendedName>
        <fullName evidence="3">exo-alpha-sialidase</fullName>
        <ecNumber evidence="3">3.2.1.18</ecNumber>
    </recommendedName>
</protein>
<evidence type="ECO:0000256" key="8">
    <source>
        <dbReference type="ARBA" id="ARBA00023295"/>
    </source>
</evidence>
<dbReference type="Gene3D" id="2.60.40.1120">
    <property type="entry name" value="Carboxypeptidase-like, regulatory domain"/>
    <property type="match status" value="2"/>
</dbReference>
<dbReference type="GO" id="GO:0004308">
    <property type="term" value="F:exo-alpha-sialidase activity"/>
    <property type="evidence" value="ECO:0007669"/>
    <property type="project" value="UniProtKB-EC"/>
</dbReference>
<evidence type="ECO:0000256" key="4">
    <source>
        <dbReference type="ARBA" id="ARBA00022729"/>
    </source>
</evidence>
<name>A0A9D1EDX6_9FIRM</name>
<reference evidence="12" key="1">
    <citation type="submission" date="2020-10" db="EMBL/GenBank/DDBJ databases">
        <authorList>
            <person name="Gilroy R."/>
        </authorList>
    </citation>
    <scope>NUCLEOTIDE SEQUENCE</scope>
    <source>
        <strain evidence="12">ChiW13-3771</strain>
    </source>
</reference>
<dbReference type="Pfam" id="PF07538">
    <property type="entry name" value="ChW"/>
    <property type="match status" value="1"/>
</dbReference>
<dbReference type="SUPFAM" id="SSF50939">
    <property type="entry name" value="Sialidases"/>
    <property type="match status" value="1"/>
</dbReference>
<dbReference type="Pfam" id="PF02973">
    <property type="entry name" value="Sialidase"/>
    <property type="match status" value="1"/>
</dbReference>
<dbReference type="InterPro" id="IPR004124">
    <property type="entry name" value="Glyco_hydro_33_N"/>
</dbReference>
<evidence type="ECO:0000256" key="10">
    <source>
        <dbReference type="SAM" id="SignalP"/>
    </source>
</evidence>
<dbReference type="PANTHER" id="PTHR10628:SF30">
    <property type="entry name" value="EXO-ALPHA-SIALIDASE"/>
    <property type="match status" value="1"/>
</dbReference>
<dbReference type="SMART" id="SM00728">
    <property type="entry name" value="ChW"/>
    <property type="match status" value="1"/>
</dbReference>
<dbReference type="Pfam" id="PF13088">
    <property type="entry name" value="BNR_2"/>
    <property type="match status" value="1"/>
</dbReference>
<evidence type="ECO:0000313" key="13">
    <source>
        <dbReference type="Proteomes" id="UP000824201"/>
    </source>
</evidence>
<evidence type="ECO:0000256" key="2">
    <source>
        <dbReference type="ARBA" id="ARBA00009348"/>
    </source>
</evidence>
<dbReference type="InterPro" id="IPR036278">
    <property type="entry name" value="Sialidase_sf"/>
</dbReference>
<accession>A0A9D1EDX6</accession>
<dbReference type="CDD" id="cd15482">
    <property type="entry name" value="Sialidase_non-viral"/>
    <property type="match status" value="1"/>
</dbReference>
<feature type="region of interest" description="Disordered" evidence="9">
    <location>
        <begin position="45"/>
        <end position="68"/>
    </location>
</feature>
<dbReference type="InterPro" id="IPR026856">
    <property type="entry name" value="Sialidase_fam"/>
</dbReference>
<evidence type="ECO:0000256" key="9">
    <source>
        <dbReference type="SAM" id="MobiDB-lite"/>
    </source>
</evidence>
<dbReference type="EC" id="3.2.1.18" evidence="3"/>
<dbReference type="InterPro" id="IPR006637">
    <property type="entry name" value="ChW"/>
</dbReference>
<dbReference type="Gene3D" id="2.60.120.870">
    <property type="match status" value="1"/>
</dbReference>
<evidence type="ECO:0000313" key="12">
    <source>
        <dbReference type="EMBL" id="HIR88494.1"/>
    </source>
</evidence>
<keyword evidence="5" id="KW-0677">Repeat</keyword>
<reference evidence="12" key="2">
    <citation type="journal article" date="2021" name="PeerJ">
        <title>Extensive microbial diversity within the chicken gut microbiome revealed by metagenomics and culture.</title>
        <authorList>
            <person name="Gilroy R."/>
            <person name="Ravi A."/>
            <person name="Getino M."/>
            <person name="Pursley I."/>
            <person name="Horton D.L."/>
            <person name="Alikhan N.F."/>
            <person name="Baker D."/>
            <person name="Gharbi K."/>
            <person name="Hall N."/>
            <person name="Watson M."/>
            <person name="Adriaenssens E.M."/>
            <person name="Foster-Nyarko E."/>
            <person name="Jarju S."/>
            <person name="Secka A."/>
            <person name="Antonio M."/>
            <person name="Oren A."/>
            <person name="Chaudhuri R.R."/>
            <person name="La Ragione R."/>
            <person name="Hildebrand F."/>
            <person name="Pallen M.J."/>
        </authorList>
    </citation>
    <scope>NUCLEOTIDE SEQUENCE</scope>
    <source>
        <strain evidence="12">ChiW13-3771</strain>
    </source>
</reference>
<dbReference type="GO" id="GO:0005737">
    <property type="term" value="C:cytoplasm"/>
    <property type="evidence" value="ECO:0007669"/>
    <property type="project" value="TreeGrafter"/>
</dbReference>
<dbReference type="GO" id="GO:0009313">
    <property type="term" value="P:oligosaccharide catabolic process"/>
    <property type="evidence" value="ECO:0007669"/>
    <property type="project" value="TreeGrafter"/>
</dbReference>
<evidence type="ECO:0000259" key="11">
    <source>
        <dbReference type="SMART" id="SM00560"/>
    </source>
</evidence>
<dbReference type="GO" id="GO:0016020">
    <property type="term" value="C:membrane"/>
    <property type="evidence" value="ECO:0007669"/>
    <property type="project" value="TreeGrafter"/>
</dbReference>
<sequence>MRKNKRKRIRTMAWICCASLVSGSLTPTGVIASDLNYKMQLEKEARESTEKEVGVTEEKNSHVETDERSIPTEANLVYETERLTMNSGKESVDATEYLDVLKGLETGTITVRYRAKDASQGLSALFSLSSTQAGRANSYAVVYVNPSSGTVGVEVRDTVDGKTTNYNQSSKVTSINDDYWHTLTYVFGNNSFTIYVDGEAALQNNKTGFFNKVSDPTTVKVGALDRVAGANQWGFSGYIDKVQVWDGVLSEEQILPEHQATKQKETEMPEGVMKTEDTALFYQNYDNSISYRIPSLLTTLDGTVIAGIDKRQSGAGDTGNIDAVIRRSLDGGDTWGDPQTLIDLPKGGDRYSFTIDASMVQDRETGRIFFIVDMFPESTALMSGDTIDETSSAYKEIDGERYYILKDAYEKEYTIRENGIVYDENGNQTDYTVPKLTNGILYKAGEECGNIFLRTGENAGELRALKTSYLWMVYSDDDGATWSEPVDITKGIKKDWQLFFGTGPGVGIQMENGRLVVPVYYTNSVIGNSQSSAVIYSDDHGETWKCGESPNDGRLYNGQVLNSETLHNTSAMLTESQVVEVKDKNGKGVLKLFCRSYQGNVMIATSYDGGETWEDELQQDKTLRDPYCQMTVVPYPYEVEGLEGKQLFVFANPNASSRSNGTVRLGYYDPNTDEFVWPYSQVVFPGNYAYSCLSVLGENQIGLFYEAVVPNMMFTKFNTEWIMFGSEQEVQQSGPQVKGLVRDGNTVILEASEEIFLMGNMTLKVKIDGIEQSLTYQSGSGTTKLVFALPEGTSEEAEIVYDSMDTVELLEKYYGNAQNETFVAAGSEQLNQIVEKAQALNESDYSEGWELLQEKLQAANAVQNKLNPTNEEIQTAILELQEAMDALVVSSVNKSALQEVIDTYKDAKKEDYSEKSWNWFESVMTEAKEILQADNYTQSQINEVTEQLTAAGQALSVDKSSLWAAIEKYGRYEQQKYEAEGWETFVQALETATVVANTEQVVQSQITEVFDALINAAAALTALPKVDKTELRALMHEASSYKEVNYEETTWNAFIEVLQTAKNISADDTAIQKTVDDTKEALETAISALKVITGNVGGSVTDASGNAIEGVTVCIGDIRTKTAADGTYLLYGVPIGDSKITAEDDQYITVTENVTVTEENAGIYKAVHNFVLNEASTTIKGVVSAVGVPMPGLTVTLSATNIEKTTVTNEQGEYVFENVPTKDYLIQTAADGYEALSKEFSATKQEENTVNLMLLPRTPEGAADYVNDYEDGKIYWANLPGTTNIAFANENGATKLTFPSGGWSNAYETQAPEFKNGCIEMDITPVTADGTRVGILFRAKDMDNRIYVGVEDRTTRYFTQYWNEGSTKYSGMSEGESFDIGKTMHWKAEIVDNTITLWINGTQVLSNTMEGMPTEAGYVGLNCRTGKEVLVDNIKVTSYDAPTGEQQNVAGRVANNGAALKGAEVTLLQGETVIGKTTTDELGNYKFKNVPYGTYHVQVISGENSKSAEIVVQETDGYCVVPVIEFGQETVDKSALELMIKVYETYSKEDYTEESFTAFFNVLEEARAVLTNENAVQAEVDKAMEALEKAASELVKKPITVDKSALETATAIYEAYKQEDYTEESFAALAEAVKQANEVLANAAATQEQVDTALENLNKAAEGLVHVPVVDKAKLKAVLSIYNEYEASDYTEESFASFAEALEMANAIMLSETATQEEADKAVEVLIAAANALDKAEKPVTVNRSILKAIVSVYGQYKAEDYTAESFARLQQALIDAKKVIDRETATQEEVDAAEMALIDAAKKLENPPAPVNKTGLQVAVSIYGTYDSAEYTEESFAALQEMIQKAKQVLENEAVTQKEVDETLSALSKAVAALEKKPVEKTLAVSYRTHVQNDGWQDFVSNGETSGTHGRGLRLEGIEIRLDYNNLGGGIEYRTHV</sequence>
<evidence type="ECO:0000256" key="1">
    <source>
        <dbReference type="ARBA" id="ARBA00000427"/>
    </source>
</evidence>
<dbReference type="Gene3D" id="2.40.220.10">
    <property type="entry name" value="Intramolecular Trans-sialidase, Domain 3"/>
    <property type="match status" value="1"/>
</dbReference>
<feature type="chain" id="PRO_5038482433" description="exo-alpha-sialidase" evidence="10">
    <location>
        <begin position="33"/>
        <end position="1938"/>
    </location>
</feature>
<keyword evidence="4 10" id="KW-0732">Signal</keyword>
<dbReference type="Gene3D" id="2.60.40.10">
    <property type="entry name" value="Immunoglobulins"/>
    <property type="match status" value="1"/>
</dbReference>
<feature type="domain" description="LamG-like jellyroll fold" evidence="11">
    <location>
        <begin position="107"/>
        <end position="252"/>
    </location>
</feature>
<gene>
    <name evidence="12" type="ORF">IAC96_06035</name>
</gene>
<dbReference type="Gene3D" id="1.20.1270.90">
    <property type="entry name" value="AF1782-like"/>
    <property type="match status" value="2"/>
</dbReference>